<dbReference type="CDD" id="cd01837">
    <property type="entry name" value="SGNH_plant_lipase_like"/>
    <property type="match status" value="1"/>
</dbReference>
<keyword evidence="6" id="KW-1185">Reference proteome</keyword>
<proteinExistence type="inferred from homology"/>
<keyword evidence="3" id="KW-0378">Hydrolase</keyword>
<gene>
    <name evidence="5" type="ORF">POM88_018870</name>
</gene>
<dbReference type="SUPFAM" id="SSF52266">
    <property type="entry name" value="SGNH hydrolase"/>
    <property type="match status" value="1"/>
</dbReference>
<dbReference type="GO" id="GO:0016788">
    <property type="term" value="F:hydrolase activity, acting on ester bonds"/>
    <property type="evidence" value="ECO:0007669"/>
    <property type="project" value="InterPro"/>
</dbReference>
<dbReference type="Gene3D" id="3.40.50.1110">
    <property type="entry name" value="SGNH hydrolase"/>
    <property type="match status" value="1"/>
</dbReference>
<organism evidence="5 6">
    <name type="scientific">Heracleum sosnowskyi</name>
    <dbReference type="NCBI Taxonomy" id="360622"/>
    <lineage>
        <taxon>Eukaryota</taxon>
        <taxon>Viridiplantae</taxon>
        <taxon>Streptophyta</taxon>
        <taxon>Embryophyta</taxon>
        <taxon>Tracheophyta</taxon>
        <taxon>Spermatophyta</taxon>
        <taxon>Magnoliopsida</taxon>
        <taxon>eudicotyledons</taxon>
        <taxon>Gunneridae</taxon>
        <taxon>Pentapetalae</taxon>
        <taxon>asterids</taxon>
        <taxon>campanulids</taxon>
        <taxon>Apiales</taxon>
        <taxon>Apiaceae</taxon>
        <taxon>Apioideae</taxon>
        <taxon>apioid superclade</taxon>
        <taxon>Tordylieae</taxon>
        <taxon>Tordyliinae</taxon>
        <taxon>Heracleum</taxon>
    </lineage>
</organism>
<reference evidence="5" key="2">
    <citation type="submission" date="2023-05" db="EMBL/GenBank/DDBJ databases">
        <authorList>
            <person name="Schelkunov M.I."/>
        </authorList>
    </citation>
    <scope>NUCLEOTIDE SEQUENCE</scope>
    <source>
        <strain evidence="5">Hsosn_3</strain>
        <tissue evidence="5">Leaf</tissue>
    </source>
</reference>
<accession>A0AAD8MZS3</accession>
<evidence type="ECO:0000256" key="1">
    <source>
        <dbReference type="ARBA" id="ARBA00008668"/>
    </source>
</evidence>
<evidence type="ECO:0000256" key="2">
    <source>
        <dbReference type="ARBA" id="ARBA00022729"/>
    </source>
</evidence>
<evidence type="ECO:0000256" key="4">
    <source>
        <dbReference type="ARBA" id="ARBA00023180"/>
    </source>
</evidence>
<keyword evidence="2" id="KW-0732">Signal</keyword>
<keyword evidence="4" id="KW-0325">Glycoprotein</keyword>
<evidence type="ECO:0000256" key="3">
    <source>
        <dbReference type="ARBA" id="ARBA00022801"/>
    </source>
</evidence>
<dbReference type="InterPro" id="IPR001087">
    <property type="entry name" value="GDSL"/>
</dbReference>
<dbReference type="InterPro" id="IPR035669">
    <property type="entry name" value="SGNH_plant_lipase-like"/>
</dbReference>
<dbReference type="InterPro" id="IPR036514">
    <property type="entry name" value="SGNH_hydro_sf"/>
</dbReference>
<evidence type="ECO:0000313" key="5">
    <source>
        <dbReference type="EMBL" id="KAK1390692.1"/>
    </source>
</evidence>
<dbReference type="Proteomes" id="UP001237642">
    <property type="component" value="Unassembled WGS sequence"/>
</dbReference>
<evidence type="ECO:0000313" key="6">
    <source>
        <dbReference type="Proteomes" id="UP001237642"/>
    </source>
</evidence>
<name>A0AAD8MZS3_9APIA</name>
<sequence>MCFNTQLPDIHHILTSCKIDKIYQLGDSIADTGNRIIENPLDACSRLPYGESVSLGPTGRCSDGLLMIDYIALAAGIPMLNPYLKGKANFTHGVNFAVGGSTALSANTLAEKNIMLSGTKSSLGVQLDWMSTYFDSYCNADIDCIPGSLENALFMVGEIGGNDYNYALAQGKTTEEAQNMVPEVVEMIKGAVRKVIGLGATQVIVPGNFPIGCFPMPLTMFKSNNKSAYDEHQCLRELNNFAAFHNEYLQQAIITLQEENPAITIVYGDYYNAFKWLLYNAPHIGINATSTLEGCCGNIGSSSFSAEGCGSSNVRVCLHPDQFISWDGVHLTQVAYSALSKWLVADIIPKLNCSPLLNCIWFLVHCGASWFSTCVACPPSIMVSIDTRYFPLQTPGAAPVTCPLKQKPPSSVLQNLHAVQNQ</sequence>
<protein>
    <submittedName>
        <fullName evidence="5">Acetylajmalan esterase-like</fullName>
    </submittedName>
</protein>
<dbReference type="AlphaFoldDB" id="A0AAD8MZS3"/>
<comment type="similarity">
    <text evidence="1">Belongs to the 'GDSL' lipolytic enzyme family.</text>
</comment>
<dbReference type="Pfam" id="PF00657">
    <property type="entry name" value="Lipase_GDSL"/>
    <property type="match status" value="1"/>
</dbReference>
<dbReference type="PANTHER" id="PTHR22835">
    <property type="entry name" value="ZINC FINGER FYVE DOMAIN CONTAINING PROTEIN"/>
    <property type="match status" value="1"/>
</dbReference>
<reference evidence="5" key="1">
    <citation type="submission" date="2023-02" db="EMBL/GenBank/DDBJ databases">
        <title>Genome of toxic invasive species Heracleum sosnowskyi carries increased number of genes despite the absence of recent whole-genome duplications.</title>
        <authorList>
            <person name="Schelkunov M."/>
            <person name="Shtratnikova V."/>
            <person name="Makarenko M."/>
            <person name="Klepikova A."/>
            <person name="Omelchenko D."/>
            <person name="Novikova G."/>
            <person name="Obukhova E."/>
            <person name="Bogdanov V."/>
            <person name="Penin A."/>
            <person name="Logacheva M."/>
        </authorList>
    </citation>
    <scope>NUCLEOTIDE SEQUENCE</scope>
    <source>
        <strain evidence="5">Hsosn_3</strain>
        <tissue evidence="5">Leaf</tissue>
    </source>
</reference>
<comment type="caution">
    <text evidence="5">The sequence shown here is derived from an EMBL/GenBank/DDBJ whole genome shotgun (WGS) entry which is preliminary data.</text>
</comment>
<dbReference type="PANTHER" id="PTHR22835:SF517">
    <property type="entry name" value="GDSL-LIKE LIPASE_ACYLHYDROLASE FAMILY PROTEIN, EXPRESSED"/>
    <property type="match status" value="1"/>
</dbReference>
<dbReference type="EMBL" id="JAUIZM010000004">
    <property type="protein sequence ID" value="KAK1390692.1"/>
    <property type="molecule type" value="Genomic_DNA"/>
</dbReference>